<name>A0A1H7WG40_9BACT</name>
<sequence>MISKTIRCSCCGHEGPGEMTGTVFEKDDRDIFPAQGHDPYSGMLYFRCPRCHVVVAIDPTAVLEYNTLNGHPSPLNDDAASATGRAALLPVWGGLFSGLTLFCLFMRLLY</sequence>
<keyword evidence="1" id="KW-0812">Transmembrane</keyword>
<evidence type="ECO:0000313" key="2">
    <source>
        <dbReference type="EMBL" id="SEM20483.1"/>
    </source>
</evidence>
<keyword evidence="1" id="KW-0472">Membrane</keyword>
<accession>A0A1H7WG40</accession>
<evidence type="ECO:0000256" key="1">
    <source>
        <dbReference type="SAM" id="Phobius"/>
    </source>
</evidence>
<dbReference type="Proteomes" id="UP000198744">
    <property type="component" value="Unassembled WGS sequence"/>
</dbReference>
<gene>
    <name evidence="2" type="ORF">SAMN04489760_106143</name>
</gene>
<reference evidence="2 3" key="1">
    <citation type="submission" date="2016-10" db="EMBL/GenBank/DDBJ databases">
        <authorList>
            <person name="de Groot N.N."/>
        </authorList>
    </citation>
    <scope>NUCLEOTIDE SEQUENCE [LARGE SCALE GENOMIC DNA]</scope>
    <source>
        <strain evidence="2 3">DSM 8423</strain>
    </source>
</reference>
<keyword evidence="3" id="KW-1185">Reference proteome</keyword>
<dbReference type="AlphaFoldDB" id="A0A1H7WG40"/>
<keyword evidence="1" id="KW-1133">Transmembrane helix</keyword>
<evidence type="ECO:0000313" key="3">
    <source>
        <dbReference type="Proteomes" id="UP000198744"/>
    </source>
</evidence>
<dbReference type="OrthoDB" id="5531720at2"/>
<dbReference type="RefSeq" id="WP_093882840.1">
    <property type="nucleotide sequence ID" value="NZ_FOBS01000006.1"/>
</dbReference>
<organism evidence="2 3">
    <name type="scientific">Syntrophus gentianae</name>
    <dbReference type="NCBI Taxonomy" id="43775"/>
    <lineage>
        <taxon>Bacteria</taxon>
        <taxon>Pseudomonadati</taxon>
        <taxon>Thermodesulfobacteriota</taxon>
        <taxon>Syntrophia</taxon>
        <taxon>Syntrophales</taxon>
        <taxon>Syntrophaceae</taxon>
        <taxon>Syntrophus</taxon>
    </lineage>
</organism>
<feature type="transmembrane region" description="Helical" evidence="1">
    <location>
        <begin position="87"/>
        <end position="109"/>
    </location>
</feature>
<proteinExistence type="predicted"/>
<protein>
    <submittedName>
        <fullName evidence="2">Uncharacterized protein</fullName>
    </submittedName>
</protein>
<dbReference type="EMBL" id="FOBS01000006">
    <property type="protein sequence ID" value="SEM20483.1"/>
    <property type="molecule type" value="Genomic_DNA"/>
</dbReference>